<keyword evidence="3" id="KW-1133">Transmembrane helix</keyword>
<reference evidence="4 5" key="1">
    <citation type="submission" date="2022-05" db="EMBL/GenBank/DDBJ databases">
        <authorList>
            <consortium name="Genoscope - CEA"/>
            <person name="William W."/>
        </authorList>
    </citation>
    <scope>NUCLEOTIDE SEQUENCE [LARGE SCALE GENOMIC DNA]</scope>
</reference>
<keyword evidence="3" id="KW-0472">Membrane</keyword>
<proteinExistence type="predicted"/>
<name>A0ABN8LDX0_9CNID</name>
<dbReference type="EMBL" id="CALNXI010000003">
    <property type="protein sequence ID" value="CAH3013825.1"/>
    <property type="molecule type" value="Genomic_DNA"/>
</dbReference>
<sequence length="514" mass="56885">MSSTGGSSMNYLEASSPYNGCTGSLRSCNSTSSLYPPSFSGSEQVYINDAYDYGESSGVSSCSSHDYEDLQSVRTEAKSISGPRKKTNELYESTGNSNPRKKINDVYEPSRPRRERQITECSDISTASSTLSDALPSKHDTCLSKLILFLILAISVSSLILVGLLMTGKVCPNCGCSQEKNLPAPVAGGSVSVQSLLRQIEVLKSDLQRMQQKMDDGDKAVKIFFAKNENKMEFLQTQLSAQNRTVNETAGKVEFLQAQLSTQRLIINETADKMVSAVNGVWVNMSSADKTMENKLVTGLKVLKTSIKSLNQSDGKLISEVNELTRNQMDTRGMNKRLWQNVTQLESRVQELGRSTRNISRRVWNLKRGYTQMNTLMKRIQAVNEAQNLSHTSLQTVVKRLNGSLINVNATLYNKTSVSSAGNAGIDISKCKLERKTGAPGSTGSTAYSEADYTKQTNKRIMGMTCSTDYAREYKLKYYPQRSLYKCQCNGVSFATPNEKTITCFLYVWECPMS</sequence>
<organism evidence="4 5">
    <name type="scientific">Porites evermanni</name>
    <dbReference type="NCBI Taxonomy" id="104178"/>
    <lineage>
        <taxon>Eukaryota</taxon>
        <taxon>Metazoa</taxon>
        <taxon>Cnidaria</taxon>
        <taxon>Anthozoa</taxon>
        <taxon>Hexacorallia</taxon>
        <taxon>Scleractinia</taxon>
        <taxon>Fungiina</taxon>
        <taxon>Poritidae</taxon>
        <taxon>Porites</taxon>
    </lineage>
</organism>
<keyword evidence="5" id="KW-1185">Reference proteome</keyword>
<dbReference type="Proteomes" id="UP001159427">
    <property type="component" value="Unassembled WGS sequence"/>
</dbReference>
<keyword evidence="1" id="KW-0175">Coiled coil</keyword>
<comment type="caution">
    <text evidence="4">The sequence shown here is derived from an EMBL/GenBank/DDBJ whole genome shotgun (WGS) entry which is preliminary data.</text>
</comment>
<keyword evidence="3" id="KW-0812">Transmembrane</keyword>
<evidence type="ECO:0000313" key="5">
    <source>
        <dbReference type="Proteomes" id="UP001159427"/>
    </source>
</evidence>
<feature type="coiled-coil region" evidence="1">
    <location>
        <begin position="193"/>
        <end position="220"/>
    </location>
</feature>
<gene>
    <name evidence="4" type="ORF">PEVE_00022450</name>
</gene>
<evidence type="ECO:0000313" key="4">
    <source>
        <dbReference type="EMBL" id="CAH3013825.1"/>
    </source>
</evidence>
<feature type="region of interest" description="Disordered" evidence="2">
    <location>
        <begin position="73"/>
        <end position="103"/>
    </location>
</feature>
<evidence type="ECO:0000256" key="3">
    <source>
        <dbReference type="SAM" id="Phobius"/>
    </source>
</evidence>
<evidence type="ECO:0000256" key="1">
    <source>
        <dbReference type="SAM" id="Coils"/>
    </source>
</evidence>
<evidence type="ECO:0000256" key="2">
    <source>
        <dbReference type="SAM" id="MobiDB-lite"/>
    </source>
</evidence>
<feature type="transmembrane region" description="Helical" evidence="3">
    <location>
        <begin position="146"/>
        <end position="166"/>
    </location>
</feature>
<accession>A0ABN8LDX0</accession>
<protein>
    <submittedName>
        <fullName evidence="4">Uncharacterized protein</fullName>
    </submittedName>
</protein>